<protein>
    <submittedName>
        <fullName evidence="2">Uncharacterized protein</fullName>
    </submittedName>
</protein>
<dbReference type="Proteomes" id="UP000184267">
    <property type="component" value="Unassembled WGS sequence"/>
</dbReference>
<feature type="compositionally biased region" description="Basic and acidic residues" evidence="1">
    <location>
        <begin position="188"/>
        <end position="201"/>
    </location>
</feature>
<evidence type="ECO:0000313" key="2">
    <source>
        <dbReference type="EMBL" id="OJT15907.1"/>
    </source>
</evidence>
<evidence type="ECO:0000313" key="3">
    <source>
        <dbReference type="Proteomes" id="UP000184267"/>
    </source>
</evidence>
<organism evidence="2 3">
    <name type="scientific">Trametes pubescens</name>
    <name type="common">White-rot fungus</name>
    <dbReference type="NCBI Taxonomy" id="154538"/>
    <lineage>
        <taxon>Eukaryota</taxon>
        <taxon>Fungi</taxon>
        <taxon>Dikarya</taxon>
        <taxon>Basidiomycota</taxon>
        <taxon>Agaricomycotina</taxon>
        <taxon>Agaricomycetes</taxon>
        <taxon>Polyporales</taxon>
        <taxon>Polyporaceae</taxon>
        <taxon>Trametes</taxon>
    </lineage>
</organism>
<keyword evidence="3" id="KW-1185">Reference proteome</keyword>
<feature type="region of interest" description="Disordered" evidence="1">
    <location>
        <begin position="158"/>
        <end position="201"/>
    </location>
</feature>
<reference evidence="2 3" key="1">
    <citation type="submission" date="2016-10" db="EMBL/GenBank/DDBJ databases">
        <title>Genome sequence of the basidiomycete white-rot fungus Trametes pubescens.</title>
        <authorList>
            <person name="Makela M.R."/>
            <person name="Granchi Z."/>
            <person name="Peng M."/>
            <person name="De Vries R.P."/>
            <person name="Grigoriev I."/>
            <person name="Riley R."/>
            <person name="Hilden K."/>
        </authorList>
    </citation>
    <scope>NUCLEOTIDE SEQUENCE [LARGE SCALE GENOMIC DNA]</scope>
    <source>
        <strain evidence="2 3">FBCC735</strain>
    </source>
</reference>
<sequence length="201" mass="21572">MSIAGIAKEVTTIICAAWLFGDELTPLNITGVAITACGKETCSSPCSALTLRPNATGIGLFTWHKYERSINTDIALDPHGNPLPVEEVAGGDIALEAGEMQRLTEDVDEPLDDEDGEEADQRHVSNVMKTGPLGVLTVNRQHADGRLAEGQLLFSVEDEDDEEGSAGMPLRAVRTDSLPPPYSDDGAEPLHRIWDDGRGHT</sequence>
<name>A0A1M2W7R7_TRAPU</name>
<accession>A0A1M2W7R7</accession>
<gene>
    <name evidence="2" type="ORF">TRAPUB_14189</name>
</gene>
<dbReference type="OrthoDB" id="18894at2759"/>
<proteinExistence type="predicted"/>
<evidence type="ECO:0000256" key="1">
    <source>
        <dbReference type="SAM" id="MobiDB-lite"/>
    </source>
</evidence>
<dbReference type="AlphaFoldDB" id="A0A1M2W7R7"/>
<comment type="caution">
    <text evidence="2">The sequence shown here is derived from an EMBL/GenBank/DDBJ whole genome shotgun (WGS) entry which is preliminary data.</text>
</comment>
<dbReference type="EMBL" id="MNAD01000084">
    <property type="protein sequence ID" value="OJT15907.1"/>
    <property type="molecule type" value="Genomic_DNA"/>
</dbReference>